<feature type="compositionally biased region" description="Low complexity" evidence="1">
    <location>
        <begin position="239"/>
        <end position="257"/>
    </location>
</feature>
<sequence length="1128" mass="125810">MKMTLTKEQQREIYIAYKKIFHGSYALFRQAKPVEQRVIQTKGQPVVRDLFQKHGQYMIVQILRVLLSAKVFESEERANIYFSSKPPTPPTTAEPSPSTTPEPGTSQIDAPKQTAVSVASEMETKGVTFTNLNSLLGISSSTPELGKDETMRDSTTSPPTPELSDAEGEGDKNVGPNFTCSSDKFPVSFRKSPISWTEFLTLYTRTNDPTPRTPPVSSVTSFVISSNLSSDNSFAISSDASSDISSTTSQSSSTPQSYEGTIVPQEVNPPHRTQVLILSRIQQVLEAACFEYAEEMTPSVLREMKWTCPEAGELNIWASHLRKKTAILEHRAIAYGIETNVLTILNSCVNIRHFAVHRKELHGAQLVRLAEHAVALCTILKTPEHEHVHTLQRIRDAIKNKLSSLTMFKHQCSTRLGEALGRVTKCRAELLAMEQEILKWAAKCRTELDAIRQESIRSSRIEFDRQKAVAWENVEALLYETDTPPPVEAQVAETQATPQDGKEDHFEGIVACSPLFPTLDACHTLGQILRWVVTKAWSVTLIVAKFLLGGQQNTWKSVFWIPDDSQLEPDTSLEKQGLRFWYPEGSQSTNKLVSSVAWVKTASATSGRVYFGYFILAPLAFDFQNPPSSPTLESFPLLPYITNSHHYIFLSESLTYNPSSLYRIRLQKHTMSYTTLAQQGLAAAEARNWDEAIDKLTTALETSKNPLWLIARSKALINRKKFQEALDDANLAWHSAYERNKRPLLIEAHYRRAVAYFRLGQYANADACCVYAMRLVKGFPAVEKEDPARAKCDENGFYKVALSDAQEESKTDVVNNPGNKSALDQKDPPGHKEWRIASTLRMQILYAMEKLPEDDPARKLTTTIKPEVKELAGLSDLGIKKSGEDVPAAATKPAVVDNSPPRIQEFQNNDTMSVSIFSKKVNKEKLQVKFGSDSVSLDSVVWPDGSEKPLGFSLWGHINTETSTYRVTPNKVELTLKKRDPGMWKQLKGEDSANPVSEKTEKMIPAQEAAKKSVDVAKPPSEASTPSTVIQDKGKGPASETAPATYPTSSKTGKKDWDNIGADIDSDEEKDVNAFFKKLYKGSNPEQQRAMMKSFIESNGTSLSTDWNDVKDRTVETHPPEGVEARKW</sequence>
<organism evidence="4 5">
    <name type="scientific">Fusarium equiseti</name>
    <name type="common">Fusarium scirpi</name>
    <dbReference type="NCBI Taxonomy" id="61235"/>
    <lineage>
        <taxon>Eukaryota</taxon>
        <taxon>Fungi</taxon>
        <taxon>Dikarya</taxon>
        <taxon>Ascomycota</taxon>
        <taxon>Pezizomycotina</taxon>
        <taxon>Sordariomycetes</taxon>
        <taxon>Hypocreomycetidae</taxon>
        <taxon>Hypocreales</taxon>
        <taxon>Nectriaceae</taxon>
        <taxon>Fusarium</taxon>
        <taxon>Fusarium incarnatum-equiseti species complex</taxon>
    </lineage>
</organism>
<accession>A0A8J2JDA6</accession>
<dbReference type="InterPro" id="IPR044563">
    <property type="entry name" value="Sgt1-like"/>
</dbReference>
<feature type="region of interest" description="Disordered" evidence="1">
    <location>
        <begin position="239"/>
        <end position="265"/>
    </location>
</feature>
<evidence type="ECO:0000313" key="5">
    <source>
        <dbReference type="Proteomes" id="UP000693738"/>
    </source>
</evidence>
<dbReference type="GO" id="GO:0051087">
    <property type="term" value="F:protein-folding chaperone binding"/>
    <property type="evidence" value="ECO:0007669"/>
    <property type="project" value="InterPro"/>
</dbReference>
<dbReference type="Pfam" id="PF04969">
    <property type="entry name" value="CS"/>
    <property type="match status" value="1"/>
</dbReference>
<proteinExistence type="predicted"/>
<evidence type="ECO:0000313" key="4">
    <source>
        <dbReference type="EMBL" id="CAG7565678.1"/>
    </source>
</evidence>
<dbReference type="InterPro" id="IPR007052">
    <property type="entry name" value="CS_dom"/>
</dbReference>
<evidence type="ECO:0000256" key="1">
    <source>
        <dbReference type="SAM" id="MobiDB-lite"/>
    </source>
</evidence>
<name>A0A8J2JDA6_FUSEQ</name>
<dbReference type="Pfam" id="PF05002">
    <property type="entry name" value="SGS"/>
    <property type="match status" value="1"/>
</dbReference>
<feature type="region of interest" description="Disordered" evidence="1">
    <location>
        <begin position="808"/>
        <end position="831"/>
    </location>
</feature>
<dbReference type="InterPro" id="IPR007699">
    <property type="entry name" value="SGS_dom"/>
</dbReference>
<feature type="domain" description="CS" evidence="3">
    <location>
        <begin position="898"/>
        <end position="988"/>
    </location>
</feature>
<gene>
    <name evidence="4" type="ORF">FEQUK3_LOCUS11411</name>
</gene>
<protein>
    <submittedName>
        <fullName evidence="4">Uncharacterized protein</fullName>
    </submittedName>
</protein>
<dbReference type="Proteomes" id="UP000693738">
    <property type="component" value="Unassembled WGS sequence"/>
</dbReference>
<feature type="region of interest" description="Disordered" evidence="1">
    <location>
        <begin position="138"/>
        <end position="178"/>
    </location>
</feature>
<dbReference type="InterPro" id="IPR019734">
    <property type="entry name" value="TPR_rpt"/>
</dbReference>
<dbReference type="PROSITE" id="PS51048">
    <property type="entry name" value="SGS"/>
    <property type="match status" value="1"/>
</dbReference>
<dbReference type="PANTHER" id="PTHR45862">
    <property type="entry name" value="PROTEIN SGT1 HOMOLOG"/>
    <property type="match status" value="1"/>
</dbReference>
<feature type="compositionally biased region" description="Low complexity" evidence="1">
    <location>
        <begin position="93"/>
        <end position="106"/>
    </location>
</feature>
<dbReference type="AlphaFoldDB" id="A0A8J2JDA6"/>
<feature type="compositionally biased region" description="Basic and acidic residues" evidence="1">
    <location>
        <begin position="1108"/>
        <end position="1128"/>
    </location>
</feature>
<feature type="region of interest" description="Disordered" evidence="1">
    <location>
        <begin position="1007"/>
        <end position="1064"/>
    </location>
</feature>
<reference evidence="4" key="1">
    <citation type="submission" date="2021-05" db="EMBL/GenBank/DDBJ databases">
        <authorList>
            <person name="Khan N."/>
        </authorList>
    </citation>
    <scope>NUCLEOTIDE SEQUENCE</scope>
</reference>
<dbReference type="PROSITE" id="PS51203">
    <property type="entry name" value="CS"/>
    <property type="match status" value="1"/>
</dbReference>
<dbReference type="SMART" id="SM00028">
    <property type="entry name" value="TPR"/>
    <property type="match status" value="2"/>
</dbReference>
<feature type="region of interest" description="Disordered" evidence="1">
    <location>
        <begin position="81"/>
        <end position="114"/>
    </location>
</feature>
<comment type="caution">
    <text evidence="4">The sequence shown here is derived from an EMBL/GenBank/DDBJ whole genome shotgun (WGS) entry which is preliminary data.</text>
</comment>
<feature type="region of interest" description="Disordered" evidence="1">
    <location>
        <begin position="1100"/>
        <end position="1128"/>
    </location>
</feature>
<evidence type="ECO:0000259" key="3">
    <source>
        <dbReference type="PROSITE" id="PS51203"/>
    </source>
</evidence>
<feature type="domain" description="SGS" evidence="2">
    <location>
        <begin position="1045"/>
        <end position="1128"/>
    </location>
</feature>
<evidence type="ECO:0000259" key="2">
    <source>
        <dbReference type="PROSITE" id="PS51048"/>
    </source>
</evidence>
<dbReference type="CDD" id="cd06466">
    <property type="entry name" value="p23_CS_SGT1_like"/>
    <property type="match status" value="1"/>
</dbReference>
<dbReference type="EMBL" id="CAJSTJ010000184">
    <property type="protein sequence ID" value="CAG7565678.1"/>
    <property type="molecule type" value="Genomic_DNA"/>
</dbReference>